<feature type="domain" description="Lipoyl-binding" evidence="3">
    <location>
        <begin position="71"/>
        <end position="147"/>
    </location>
</feature>
<dbReference type="EMBL" id="QHJQ01000005">
    <property type="protein sequence ID" value="PXA04075.1"/>
    <property type="molecule type" value="Genomic_DNA"/>
</dbReference>
<dbReference type="PROSITE" id="PS00188">
    <property type="entry name" value="BIOTIN"/>
    <property type="match status" value="1"/>
</dbReference>
<keyword evidence="1" id="KW-0092">Biotin</keyword>
<feature type="region of interest" description="Disordered" evidence="2">
    <location>
        <begin position="40"/>
        <end position="80"/>
    </location>
</feature>
<accession>A0A317ZF05</accession>
<evidence type="ECO:0000256" key="1">
    <source>
        <dbReference type="ARBA" id="ARBA00023267"/>
    </source>
</evidence>
<dbReference type="PANTHER" id="PTHR45266">
    <property type="entry name" value="OXALOACETATE DECARBOXYLASE ALPHA CHAIN"/>
    <property type="match status" value="1"/>
</dbReference>
<reference evidence="4 5" key="1">
    <citation type="submission" date="2018-05" db="EMBL/GenBank/DDBJ databases">
        <title>Coraliomargarita sinensis sp. nov., isolated from a marine solar saltern.</title>
        <authorList>
            <person name="Zhou L.Y."/>
        </authorList>
    </citation>
    <scope>NUCLEOTIDE SEQUENCE [LARGE SCALE GENOMIC DNA]</scope>
    <source>
        <strain evidence="4 5">WN38</strain>
    </source>
</reference>
<name>A0A317ZF05_9BACT</name>
<proteinExistence type="predicted"/>
<evidence type="ECO:0000256" key="2">
    <source>
        <dbReference type="SAM" id="MobiDB-lite"/>
    </source>
</evidence>
<dbReference type="SUPFAM" id="SSF51230">
    <property type="entry name" value="Single hybrid motif"/>
    <property type="match status" value="1"/>
</dbReference>
<protein>
    <submittedName>
        <fullName evidence="4">Acetyl-CoA carboxylase biotin carboxyl carrier protein subunit</fullName>
    </submittedName>
</protein>
<sequence length="147" mass="15702">MKEYHLNVDGQDFVLSLKSLSGDRAEVEIDGKQYSVEIHSIRQMKSHERHPSTSSQSGASKPVAHPPSTPAMSGSVSADSVSAPIPGGILEIYVKVGETVTAGQDLLKMEAMKMENRITAPRAGNIAKLHVKAGDPVSQGQVLVELE</sequence>
<evidence type="ECO:0000313" key="4">
    <source>
        <dbReference type="EMBL" id="PXA04075.1"/>
    </source>
</evidence>
<dbReference type="PROSITE" id="PS50968">
    <property type="entry name" value="BIOTINYL_LIPOYL"/>
    <property type="match status" value="1"/>
</dbReference>
<dbReference type="Gene3D" id="2.40.50.100">
    <property type="match status" value="1"/>
</dbReference>
<dbReference type="InterPro" id="IPR001882">
    <property type="entry name" value="Biotin_BS"/>
</dbReference>
<gene>
    <name evidence="4" type="ORF">DDZ13_08530</name>
</gene>
<dbReference type="Pfam" id="PF00364">
    <property type="entry name" value="Biotin_lipoyl"/>
    <property type="match status" value="1"/>
</dbReference>
<comment type="caution">
    <text evidence="4">The sequence shown here is derived from an EMBL/GenBank/DDBJ whole genome shotgun (WGS) entry which is preliminary data.</text>
</comment>
<dbReference type="AlphaFoldDB" id="A0A317ZF05"/>
<dbReference type="InterPro" id="IPR000089">
    <property type="entry name" value="Biotin_lipoyl"/>
</dbReference>
<dbReference type="InParanoid" id="A0A317ZF05"/>
<dbReference type="PANTHER" id="PTHR45266:SF3">
    <property type="entry name" value="OXALOACETATE DECARBOXYLASE ALPHA CHAIN"/>
    <property type="match status" value="1"/>
</dbReference>
<feature type="compositionally biased region" description="Polar residues" evidence="2">
    <location>
        <begin position="70"/>
        <end position="80"/>
    </location>
</feature>
<evidence type="ECO:0000259" key="3">
    <source>
        <dbReference type="PROSITE" id="PS50968"/>
    </source>
</evidence>
<keyword evidence="5" id="KW-1185">Reference proteome</keyword>
<dbReference type="CDD" id="cd06850">
    <property type="entry name" value="biotinyl_domain"/>
    <property type="match status" value="1"/>
</dbReference>
<dbReference type="FunFam" id="2.40.50.100:FF:000003">
    <property type="entry name" value="Acetyl-CoA carboxylase biotin carboxyl carrier protein"/>
    <property type="match status" value="1"/>
</dbReference>
<evidence type="ECO:0000313" key="5">
    <source>
        <dbReference type="Proteomes" id="UP000247099"/>
    </source>
</evidence>
<dbReference type="RefSeq" id="WP_110131022.1">
    <property type="nucleotide sequence ID" value="NZ_QHJQ01000005.1"/>
</dbReference>
<dbReference type="OrthoDB" id="9800627at2"/>
<dbReference type="Proteomes" id="UP000247099">
    <property type="component" value="Unassembled WGS sequence"/>
</dbReference>
<organism evidence="4 5">
    <name type="scientific">Coraliomargarita sinensis</name>
    <dbReference type="NCBI Taxonomy" id="2174842"/>
    <lineage>
        <taxon>Bacteria</taxon>
        <taxon>Pseudomonadati</taxon>
        <taxon>Verrucomicrobiota</taxon>
        <taxon>Opitutia</taxon>
        <taxon>Puniceicoccales</taxon>
        <taxon>Coraliomargaritaceae</taxon>
        <taxon>Coraliomargarita</taxon>
    </lineage>
</organism>
<dbReference type="InterPro" id="IPR011053">
    <property type="entry name" value="Single_hybrid_motif"/>
</dbReference>
<dbReference type="InterPro" id="IPR050709">
    <property type="entry name" value="Biotin_Carboxyl_Carrier/Decarb"/>
</dbReference>